<keyword evidence="11" id="KW-0175">Coiled coil</keyword>
<keyword evidence="4 10" id="KW-0808">Transferase</keyword>
<feature type="compositionally biased region" description="Low complexity" evidence="12">
    <location>
        <begin position="1435"/>
        <end position="1457"/>
    </location>
</feature>
<evidence type="ECO:0000313" key="16">
    <source>
        <dbReference type="Proteomes" id="UP001303115"/>
    </source>
</evidence>
<dbReference type="Gene3D" id="3.40.50.1240">
    <property type="entry name" value="Phosphoglycerate mutase-like"/>
    <property type="match status" value="1"/>
</dbReference>
<name>A0AAN6PJN2_9PEZI</name>
<comment type="subcellular location">
    <subcellularLocation>
        <location evidence="10">Cytoplasm</location>
        <location evidence="10">Cytoskeleton</location>
    </subcellularLocation>
</comment>
<comment type="function">
    <text evidence="10">Bifunctional inositol kinase that acts in concert with the IP6K kinases to synthesize the diphosphate group-containing inositol pyrophosphates diphosphoinositol pentakisphosphate, PP-InsP5, and bis-diphosphoinositol tetrakisphosphate, (PP)2-InsP4. PP-InsP5 and (PP)2-InsP4, also respectively called InsP7 and InsP8, may regulate a variety of cellular processes, including apoptosis, vesicle trafficking, cytoskeletal dynamics, and exocytosis. Phosphorylates inositol hexakisphosphate (InsP6).</text>
</comment>
<evidence type="ECO:0000256" key="3">
    <source>
        <dbReference type="ARBA" id="ARBA00022553"/>
    </source>
</evidence>
<dbReference type="InterPro" id="IPR000560">
    <property type="entry name" value="His_Pase_clade-2"/>
</dbReference>
<gene>
    <name evidence="15" type="ORF">C8A01DRAFT_14423</name>
</gene>
<evidence type="ECO:0000256" key="7">
    <source>
        <dbReference type="ARBA" id="ARBA00022840"/>
    </source>
</evidence>
<dbReference type="EMBL" id="MU854349">
    <property type="protein sequence ID" value="KAK4041892.1"/>
    <property type="molecule type" value="Genomic_DNA"/>
</dbReference>
<dbReference type="GO" id="GO:0006020">
    <property type="term" value="P:inositol metabolic process"/>
    <property type="evidence" value="ECO:0007669"/>
    <property type="project" value="TreeGrafter"/>
</dbReference>
<feature type="compositionally biased region" description="Basic and acidic residues" evidence="12">
    <location>
        <begin position="794"/>
        <end position="811"/>
    </location>
</feature>
<keyword evidence="2 10" id="KW-0963">Cytoplasm</keyword>
<feature type="compositionally biased region" description="Basic and acidic residues" evidence="12">
    <location>
        <begin position="266"/>
        <end position="278"/>
    </location>
</feature>
<evidence type="ECO:0000256" key="5">
    <source>
        <dbReference type="ARBA" id="ARBA00022741"/>
    </source>
</evidence>
<evidence type="ECO:0000256" key="10">
    <source>
        <dbReference type="RuleBase" id="RU365032"/>
    </source>
</evidence>
<comment type="caution">
    <text evidence="15">The sequence shown here is derived from an EMBL/GenBank/DDBJ whole genome shotgun (WGS) entry which is preliminary data.</text>
</comment>
<evidence type="ECO:0000256" key="9">
    <source>
        <dbReference type="ARBA" id="ARBA00034629"/>
    </source>
</evidence>
<feature type="region of interest" description="Disordered" evidence="12">
    <location>
        <begin position="548"/>
        <end position="615"/>
    </location>
</feature>
<evidence type="ECO:0000256" key="11">
    <source>
        <dbReference type="SAM" id="Coils"/>
    </source>
</evidence>
<feature type="domain" description="ATP-grasp fold RimK-type" evidence="13">
    <location>
        <begin position="426"/>
        <end position="520"/>
    </location>
</feature>
<feature type="region of interest" description="Disordered" evidence="12">
    <location>
        <begin position="759"/>
        <end position="816"/>
    </location>
</feature>
<feature type="coiled-coil region" evidence="11">
    <location>
        <begin position="908"/>
        <end position="935"/>
    </location>
</feature>
<protein>
    <recommendedName>
        <fullName evidence="10">Inositol hexakisphosphate and diphosphoinositol-pentakisphosphate kinase</fullName>
        <ecNumber evidence="10">2.7.4.24</ecNumber>
    </recommendedName>
</protein>
<dbReference type="InterPro" id="IPR037446">
    <property type="entry name" value="His_Pase_VIP1"/>
</dbReference>
<dbReference type="InterPro" id="IPR040557">
    <property type="entry name" value="VIP1_N"/>
</dbReference>
<feature type="compositionally biased region" description="Low complexity" evidence="12">
    <location>
        <begin position="36"/>
        <end position="77"/>
    </location>
</feature>
<evidence type="ECO:0000256" key="8">
    <source>
        <dbReference type="ARBA" id="ARBA00033696"/>
    </source>
</evidence>
<dbReference type="InterPro" id="IPR029033">
    <property type="entry name" value="His_PPase_superfam"/>
</dbReference>
<dbReference type="GO" id="GO:0033857">
    <property type="term" value="F:5-diphosphoinositol pentakisphosphate 1-kinase activity"/>
    <property type="evidence" value="ECO:0007669"/>
    <property type="project" value="TreeGrafter"/>
</dbReference>
<dbReference type="Pfam" id="PF08443">
    <property type="entry name" value="RimK"/>
    <property type="match status" value="1"/>
</dbReference>
<comment type="similarity">
    <text evidence="1 10">Belongs to the histidine acid phosphatase family. VIP1 subfamily.</text>
</comment>
<comment type="catalytic activity">
    <reaction evidence="8">
        <text>5-diphospho-1D-myo-inositol 1,2,3,4,6-pentakisphosphate + ATP + H(+) = 1,5-bis(diphospho)-1D-myo-inositol 2,3,4,6-tetrakisphosphate + ADP</text>
        <dbReference type="Rhea" id="RHEA:10276"/>
        <dbReference type="ChEBI" id="CHEBI:15378"/>
        <dbReference type="ChEBI" id="CHEBI:30616"/>
        <dbReference type="ChEBI" id="CHEBI:58628"/>
        <dbReference type="ChEBI" id="CHEBI:77983"/>
        <dbReference type="ChEBI" id="CHEBI:456216"/>
        <dbReference type="EC" id="2.7.4.24"/>
    </reaction>
    <physiologicalReaction direction="left-to-right" evidence="8">
        <dbReference type="Rhea" id="RHEA:10277"/>
    </physiologicalReaction>
</comment>
<feature type="compositionally biased region" description="Basic and acidic residues" evidence="12">
    <location>
        <begin position="1112"/>
        <end position="1123"/>
    </location>
</feature>
<evidence type="ECO:0000313" key="15">
    <source>
        <dbReference type="EMBL" id="KAK4041892.1"/>
    </source>
</evidence>
<evidence type="ECO:0000259" key="13">
    <source>
        <dbReference type="Pfam" id="PF08443"/>
    </source>
</evidence>
<dbReference type="GO" id="GO:0032958">
    <property type="term" value="P:inositol phosphate biosynthetic process"/>
    <property type="evidence" value="ECO:0007669"/>
    <property type="project" value="TreeGrafter"/>
</dbReference>
<dbReference type="FunFam" id="3.30.470.20:FF:000036">
    <property type="entry name" value="Inositol hexakisphosphate and diphosphoinositol-pentakisphosphate kinase"/>
    <property type="match status" value="1"/>
</dbReference>
<feature type="region of interest" description="Disordered" evidence="12">
    <location>
        <begin position="1410"/>
        <end position="1485"/>
    </location>
</feature>
<feature type="compositionally biased region" description="Polar residues" evidence="12">
    <location>
        <begin position="250"/>
        <end position="265"/>
    </location>
</feature>
<evidence type="ECO:0000256" key="1">
    <source>
        <dbReference type="ARBA" id="ARBA00005609"/>
    </source>
</evidence>
<feature type="compositionally biased region" description="Low complexity" evidence="12">
    <location>
        <begin position="11"/>
        <end position="25"/>
    </location>
</feature>
<evidence type="ECO:0000256" key="6">
    <source>
        <dbReference type="ARBA" id="ARBA00022777"/>
    </source>
</evidence>
<keyword evidence="16" id="KW-1185">Reference proteome</keyword>
<feature type="compositionally biased region" description="Polar residues" evidence="12">
    <location>
        <begin position="116"/>
        <end position="136"/>
    </location>
</feature>
<dbReference type="GO" id="GO:0005856">
    <property type="term" value="C:cytoskeleton"/>
    <property type="evidence" value="ECO:0007669"/>
    <property type="project" value="UniProtKB-SubCell"/>
</dbReference>
<keyword evidence="7 10" id="KW-0067">ATP-binding</keyword>
<dbReference type="SUPFAM" id="SSF53254">
    <property type="entry name" value="Phosphoglycerate mutase-like"/>
    <property type="match status" value="1"/>
</dbReference>
<accession>A0AAN6PJN2</accession>
<evidence type="ECO:0000256" key="12">
    <source>
        <dbReference type="SAM" id="MobiDB-lite"/>
    </source>
</evidence>
<dbReference type="GO" id="GO:0005524">
    <property type="term" value="F:ATP binding"/>
    <property type="evidence" value="ECO:0007669"/>
    <property type="project" value="UniProtKB-KW"/>
</dbReference>
<sequence>MDPNYDGANMTTGSGDAGAGSATSSPPLPQDTPDLASSAIEAVPAAAAATAESRPQAQQARSHSRNLSSSSALSSVSTHKAKQAEPGTTEAHAERADVTAETAPYRGLPDPALRSPRTSTSESPVGNRMSISSLYSLASARGVPSSAASANGSDTGSITGGQVHRSASGIMASGGGSKHLAAAQPESGVSNMTVTTGSQGSQGAHQLVAREAHPQLGDMAKKSPQQQTGTSPTPRPQPTRSRSRAKRRFSGSTGASSHHSPSGDRSLSHRPEKEEHKPAPWGVIGVCALDVKARSKPSRNILNRLIQNREFDVCVFGDKVILDEEIENWPICGITFEPFDSESERAKSANPRKVELLDGGDILSVDGTLIKKPFVEKPTSGEDHNIIIYFPSSAGGGARKLFRKIGNKSSEYVETLNVPRAITHPNDSFVYERFMQVDNAEDVKAYTVGPAYCHAETRKSPVVDGVVRRNTHGKEVRYVTALSGDEKEIASKISTAFGQRVCGFDFLRAGGKSYVIDVNGWSFVKDNDDYYDHCSNILKEMFIKEKLRRDGRTPPMPSPAVSDVDPMSARANQANKERDPASQGRASVDTRSARDSVVEPLPPAKPESKHNSMPASPLVSQFAAALQDSAPSTAPSVTSAAPSIPPEAAALDEQEPPPPPPPKPSWKLKGVVSVIRHADRTPKQKYKFTFHTGPFIELLKGHQEEVLLIGEPALASVIEAVDVAMRAGIEDPAKLRALRNVLIKKGSWAGTKVQIKPMFRKKADAKTAKPPKEQHKDAATIKEDEPVVQTDEDTDKKNGESTPRKPPRRTDSLSGVTMSKFTAAEESLVLDKLQLIVKWGGEPTHSARYQAQELGENMRGDLGLMNREMLDEVHVFSSSERRVVTSAQIWAASFLKKKDVPEDFVTIRKDLLDDSNAAKDEMDKVKKKLKGLLRKGNDRPPQFAWPDKMPEPSEVQTRVVQLMNFHRKVMQHNYAKLYSGAVNSLTAITNPPTSEKGLAEGGSSAVSVSSLASAGSLSQANSISSIQARWCCGEDAELFKERWEKLFAEFCDGEKVDPSKISELYDTMKFDALHNRQFLEWVFTPPKSMLEEEYGISLNGKEGKSSSSSKDAATEESKGEEKAAASSSSSSGGTLSEKIETSGHKAVRRIFRRRSFLNGLRGGGEAELPEKYFHLYRGNSQTKAKTDARFEPLRELYQLAKVLFDFICPQEYGISDSEKLEIGLLTSLPLLKEIVEDLEDMQASDEAKCFIYFTKESHIYTLLNCILEGGLETKIKRATIPELDYLSQISFELYEMPANPPVDADGVTPVFNYSIKITISPGCHVFDPLDVQLDSRHCIGCAPRRSLTAHADWKVVIETLRAKFHQVKLPKTFLAVNLSDAFTFQEKQHQNENEGLEMKPVEHGEARGPVHVAQQGEPVETTTVTTDLATGGEVADTPTPTATAETAADAPTEIAATGETGTSDPPKPEAEEGEGGDGGGEKLVD</sequence>
<keyword evidence="6 10" id="KW-0418">Kinase</keyword>
<feature type="domain" description="VIP1 N-terminal" evidence="14">
    <location>
        <begin position="284"/>
        <end position="334"/>
    </location>
</feature>
<dbReference type="EC" id="2.7.4.24" evidence="10"/>
<dbReference type="PANTHER" id="PTHR12750:SF9">
    <property type="entry name" value="INOSITOL HEXAKISPHOSPHATE AND DIPHOSPHOINOSITOL-PENTAKISPHOSPHATE KINASE"/>
    <property type="match status" value="1"/>
</dbReference>
<organism evidence="15 16">
    <name type="scientific">Parachaetomium inaequale</name>
    <dbReference type="NCBI Taxonomy" id="2588326"/>
    <lineage>
        <taxon>Eukaryota</taxon>
        <taxon>Fungi</taxon>
        <taxon>Dikarya</taxon>
        <taxon>Ascomycota</taxon>
        <taxon>Pezizomycotina</taxon>
        <taxon>Sordariomycetes</taxon>
        <taxon>Sordariomycetidae</taxon>
        <taxon>Sordariales</taxon>
        <taxon>Chaetomiaceae</taxon>
        <taxon>Parachaetomium</taxon>
    </lineage>
</organism>
<dbReference type="GO" id="GO:0005829">
    <property type="term" value="C:cytosol"/>
    <property type="evidence" value="ECO:0007669"/>
    <property type="project" value="TreeGrafter"/>
</dbReference>
<dbReference type="PANTHER" id="PTHR12750">
    <property type="entry name" value="DIPHOSPHOINOSITOL PENTAKISPHOSPHATE KINASE"/>
    <property type="match status" value="1"/>
</dbReference>
<keyword evidence="5 10" id="KW-0547">Nucleotide-binding</keyword>
<evidence type="ECO:0000256" key="4">
    <source>
        <dbReference type="ARBA" id="ARBA00022679"/>
    </source>
</evidence>
<feature type="compositionally biased region" description="Low complexity" evidence="12">
    <location>
        <begin position="223"/>
        <end position="232"/>
    </location>
</feature>
<feature type="region of interest" description="Disordered" evidence="12">
    <location>
        <begin position="1"/>
        <end position="205"/>
    </location>
</feature>
<dbReference type="Pfam" id="PF18086">
    <property type="entry name" value="PPIP5K2_N"/>
    <property type="match status" value="1"/>
</dbReference>
<dbReference type="Pfam" id="PF00328">
    <property type="entry name" value="His_Phos_2"/>
    <property type="match status" value="1"/>
</dbReference>
<feature type="compositionally biased region" description="Low complexity" evidence="12">
    <location>
        <begin position="1124"/>
        <end position="1136"/>
    </location>
</feature>
<feature type="region of interest" description="Disordered" evidence="12">
    <location>
        <begin position="1099"/>
        <end position="1141"/>
    </location>
</feature>
<keyword evidence="3" id="KW-0597">Phosphoprotein</keyword>
<dbReference type="Proteomes" id="UP001303115">
    <property type="component" value="Unassembled WGS sequence"/>
</dbReference>
<dbReference type="Gene3D" id="3.30.470.20">
    <property type="entry name" value="ATP-grasp fold, B domain"/>
    <property type="match status" value="1"/>
</dbReference>
<comment type="catalytic activity">
    <reaction evidence="9">
        <text>1D-myo-inositol hexakisphosphate + ATP = 1-diphospho-1D-myo-inositol 2,3,4,5,6-pentakisphosphate + ADP</text>
        <dbReference type="Rhea" id="RHEA:37459"/>
        <dbReference type="ChEBI" id="CHEBI:30616"/>
        <dbReference type="ChEBI" id="CHEBI:58130"/>
        <dbReference type="ChEBI" id="CHEBI:74946"/>
        <dbReference type="ChEBI" id="CHEBI:456216"/>
        <dbReference type="EC" id="2.7.4.24"/>
    </reaction>
    <physiologicalReaction direction="left-to-right" evidence="9">
        <dbReference type="Rhea" id="RHEA:37460"/>
    </physiologicalReaction>
</comment>
<evidence type="ECO:0000259" key="14">
    <source>
        <dbReference type="Pfam" id="PF18086"/>
    </source>
</evidence>
<dbReference type="InterPro" id="IPR013651">
    <property type="entry name" value="ATP-grasp_RimK-type"/>
</dbReference>
<dbReference type="GO" id="GO:0000828">
    <property type="term" value="F:inositol hexakisphosphate kinase activity"/>
    <property type="evidence" value="ECO:0007669"/>
    <property type="project" value="TreeGrafter"/>
</dbReference>
<reference evidence="16" key="1">
    <citation type="journal article" date="2023" name="Mol. Phylogenet. Evol.">
        <title>Genome-scale phylogeny and comparative genomics of the fungal order Sordariales.</title>
        <authorList>
            <person name="Hensen N."/>
            <person name="Bonometti L."/>
            <person name="Westerberg I."/>
            <person name="Brannstrom I.O."/>
            <person name="Guillou S."/>
            <person name="Cros-Aarteil S."/>
            <person name="Calhoun S."/>
            <person name="Haridas S."/>
            <person name="Kuo A."/>
            <person name="Mondo S."/>
            <person name="Pangilinan J."/>
            <person name="Riley R."/>
            <person name="LaButti K."/>
            <person name="Andreopoulos B."/>
            <person name="Lipzen A."/>
            <person name="Chen C."/>
            <person name="Yan M."/>
            <person name="Daum C."/>
            <person name="Ng V."/>
            <person name="Clum A."/>
            <person name="Steindorff A."/>
            <person name="Ohm R.A."/>
            <person name="Martin F."/>
            <person name="Silar P."/>
            <person name="Natvig D.O."/>
            <person name="Lalanne C."/>
            <person name="Gautier V."/>
            <person name="Ament-Velasquez S.L."/>
            <person name="Kruys A."/>
            <person name="Hutchinson M.I."/>
            <person name="Powell A.J."/>
            <person name="Barry K."/>
            <person name="Miller A.N."/>
            <person name="Grigoriev I.V."/>
            <person name="Debuchy R."/>
            <person name="Gladieux P."/>
            <person name="Hiltunen Thoren M."/>
            <person name="Johannesson H."/>
        </authorList>
    </citation>
    <scope>NUCLEOTIDE SEQUENCE [LARGE SCALE GENOMIC DNA]</scope>
    <source>
        <strain evidence="16">CBS 284.82</strain>
    </source>
</reference>
<proteinExistence type="inferred from homology"/>
<feature type="compositionally biased region" description="Polar residues" evidence="12">
    <location>
        <begin position="187"/>
        <end position="204"/>
    </location>
</feature>
<feature type="compositionally biased region" description="Polar residues" evidence="12">
    <location>
        <begin position="146"/>
        <end position="157"/>
    </location>
</feature>
<feature type="compositionally biased region" description="Basic and acidic residues" evidence="12">
    <location>
        <begin position="761"/>
        <end position="785"/>
    </location>
</feature>
<evidence type="ECO:0000256" key="2">
    <source>
        <dbReference type="ARBA" id="ARBA00022490"/>
    </source>
</evidence>
<feature type="region of interest" description="Disordered" evidence="12">
    <location>
        <begin position="217"/>
        <end position="278"/>
    </location>
</feature>